<evidence type="ECO:0000256" key="1">
    <source>
        <dbReference type="SAM" id="SignalP"/>
    </source>
</evidence>
<comment type="caution">
    <text evidence="3">The sequence shown here is derived from an EMBL/GenBank/DDBJ whole genome shotgun (WGS) entry which is preliminary data.</text>
</comment>
<dbReference type="PROSITE" id="PS51257">
    <property type="entry name" value="PROKAR_LIPOPROTEIN"/>
    <property type="match status" value="1"/>
</dbReference>
<accession>A0ABN8ELM4</accession>
<dbReference type="Pfam" id="PF13590">
    <property type="entry name" value="DUF4136"/>
    <property type="match status" value="1"/>
</dbReference>
<reference evidence="3" key="1">
    <citation type="submission" date="2021-12" db="EMBL/GenBank/DDBJ databases">
        <authorList>
            <person name="Rodrigo-Torres L."/>
            <person name="Arahal R. D."/>
            <person name="Lucena T."/>
        </authorList>
    </citation>
    <scope>NUCLEOTIDE SEQUENCE</scope>
    <source>
        <strain evidence="3">CECT 8267</strain>
    </source>
</reference>
<name>A0ABN8ELM4_9GAMM</name>
<dbReference type="InterPro" id="IPR025411">
    <property type="entry name" value="DUF4136"/>
</dbReference>
<feature type="signal peptide" evidence="1">
    <location>
        <begin position="1"/>
        <end position="24"/>
    </location>
</feature>
<organism evidence="3 4">
    <name type="scientific">Sinobacterium norvegicum</name>
    <dbReference type="NCBI Taxonomy" id="1641715"/>
    <lineage>
        <taxon>Bacteria</taxon>
        <taxon>Pseudomonadati</taxon>
        <taxon>Pseudomonadota</taxon>
        <taxon>Gammaproteobacteria</taxon>
        <taxon>Cellvibrionales</taxon>
        <taxon>Spongiibacteraceae</taxon>
        <taxon>Sinobacterium</taxon>
    </lineage>
</organism>
<keyword evidence="4" id="KW-1185">Reference proteome</keyword>
<feature type="chain" id="PRO_5046419122" description="DUF4136 domain-containing protein" evidence="1">
    <location>
        <begin position="25"/>
        <end position="192"/>
    </location>
</feature>
<dbReference type="RefSeq" id="WP_237445968.1">
    <property type="nucleotide sequence ID" value="NZ_CAKLPX010000006.1"/>
</dbReference>
<feature type="domain" description="DUF4136" evidence="2">
    <location>
        <begin position="25"/>
        <end position="190"/>
    </location>
</feature>
<sequence length="192" mass="21676">MKTIKAILATAALAVITACSSVNINTDYTQDYDFSQLKTYSWHSSQSGDKASLEYLGGDIFDQRTRDFAEQSLTQKGMNKVKNSPDFLINYGVLTEDRTDINTYNTYSGYAPNWRYGYYGSGYGMGASNTQTTVRHYKQGTLMIDIIDPSTDKLVWRGTADGRLSKNMNPEERRKSLQKVVNKILDNFPPKD</sequence>
<proteinExistence type="predicted"/>
<evidence type="ECO:0000259" key="2">
    <source>
        <dbReference type="Pfam" id="PF13590"/>
    </source>
</evidence>
<dbReference type="EMBL" id="CAKLPX010000006">
    <property type="protein sequence ID" value="CAH0993286.1"/>
    <property type="molecule type" value="Genomic_DNA"/>
</dbReference>
<evidence type="ECO:0000313" key="3">
    <source>
        <dbReference type="EMBL" id="CAH0993286.1"/>
    </source>
</evidence>
<protein>
    <recommendedName>
        <fullName evidence="2">DUF4136 domain-containing protein</fullName>
    </recommendedName>
</protein>
<gene>
    <name evidence="3" type="ORF">SIN8267_03434</name>
</gene>
<dbReference type="Gene3D" id="3.30.160.670">
    <property type="match status" value="1"/>
</dbReference>
<dbReference type="Proteomes" id="UP000838100">
    <property type="component" value="Unassembled WGS sequence"/>
</dbReference>
<keyword evidence="1" id="KW-0732">Signal</keyword>
<evidence type="ECO:0000313" key="4">
    <source>
        <dbReference type="Proteomes" id="UP000838100"/>
    </source>
</evidence>